<proteinExistence type="predicted"/>
<dbReference type="Proteomes" id="UP000232681">
    <property type="component" value="Genome"/>
</dbReference>
<keyword evidence="2" id="KW-1185">Reference proteome</keyword>
<dbReference type="EMBL" id="HM989936">
    <property type="protein sequence ID" value="ADZ31983.1"/>
    <property type="molecule type" value="Genomic_RNA"/>
</dbReference>
<sequence>MESFALNPHGIRDPTSNLRIGFNKHISYDLETYPEIPTPSVDFIPECVPSTDRYNGDPVPLIYDGRLTPVTGPHHLWEIDSHVEWQTWGNLRPFSPFSVWPPSTPNWTNRKAIHVFSSLSPYAYAAERSQNPLSYHFLNDQGRDWGRFWDLIWRCAQTRGARICHASTSFISSMLRLTEDQLSKLPAARDPIELLNAAGWDALALNALPPNLSRSLMRSPPNPSVVVFECLTDWFDVMIRVPYDVQHPLGLGLNPCQFWTHPFVVLCYLRWRLLGGDD</sequence>
<accession>F2WJL3</accession>
<dbReference type="OrthoDB" id="16036at10239"/>
<evidence type="ECO:0000313" key="2">
    <source>
        <dbReference type="Proteomes" id="UP000232681"/>
    </source>
</evidence>
<dbReference type="GeneID" id="37618824"/>
<dbReference type="RefSeq" id="YP_009507759.1">
    <property type="nucleotide sequence ID" value="NC_038643.1"/>
</dbReference>
<reference evidence="1 2" key="1">
    <citation type="journal article" date="2011" name="BMC Genomics">
        <title>Turbot reovirus (SMReV) genome encoding a FAST protein with a non-AUG start site.</title>
        <authorList>
            <person name="Ke F."/>
            <person name="He L.B."/>
            <person name="Pei C."/>
            <person name="Zhang Q.Y."/>
        </authorList>
    </citation>
    <scope>NUCLEOTIDE SEQUENCE [LARGE SCALE GENOMIC DNA]</scope>
</reference>
<protein>
    <submittedName>
        <fullName evidence="1">NS32</fullName>
    </submittedName>
</protein>
<evidence type="ECO:0000313" key="1">
    <source>
        <dbReference type="EMBL" id="ADZ31983.1"/>
    </source>
</evidence>
<name>F2WJL3_9REOV</name>
<organism evidence="1 2">
    <name type="scientific">Scophthalmus maximus reovirus</name>
    <dbReference type="NCBI Taxonomy" id="994485"/>
    <lineage>
        <taxon>Viruses</taxon>
        <taxon>Riboviria</taxon>
        <taxon>Orthornavirae</taxon>
        <taxon>Duplornaviricota</taxon>
        <taxon>Resentoviricetes</taxon>
        <taxon>Reovirales</taxon>
        <taxon>Spinareoviridae</taxon>
        <taxon>Aquareovirus</taxon>
        <taxon>Aquareovirus scophthalmi</taxon>
    </lineage>
</organism>
<dbReference type="KEGG" id="vg:37618824"/>